<protein>
    <recommendedName>
        <fullName evidence="5">Wax synthase domain-containing protein</fullName>
    </recommendedName>
</protein>
<feature type="chain" id="PRO_5041932825" description="Wax synthase domain-containing protein" evidence="2">
    <location>
        <begin position="27"/>
        <end position="681"/>
    </location>
</feature>
<feature type="transmembrane region" description="Helical" evidence="1">
    <location>
        <begin position="375"/>
        <end position="397"/>
    </location>
</feature>
<keyword evidence="1" id="KW-0472">Membrane</keyword>
<comment type="caution">
    <text evidence="3">The sequence shown here is derived from an EMBL/GenBank/DDBJ whole genome shotgun (WGS) entry which is preliminary data.</text>
</comment>
<feature type="transmembrane region" description="Helical" evidence="1">
    <location>
        <begin position="449"/>
        <end position="466"/>
    </location>
</feature>
<accession>A0AAD4L3N1</accession>
<dbReference type="PANTHER" id="PTHR35043">
    <property type="entry name" value="TRANSCRIPTION FACTOR DOMAIN-CONTAINING PROTEIN"/>
    <property type="match status" value="1"/>
</dbReference>
<dbReference type="GeneID" id="70242750"/>
<evidence type="ECO:0008006" key="5">
    <source>
        <dbReference type="Google" id="ProtNLM"/>
    </source>
</evidence>
<feature type="non-terminal residue" evidence="3">
    <location>
        <position position="1"/>
    </location>
</feature>
<feature type="transmembrane region" description="Helical" evidence="1">
    <location>
        <begin position="345"/>
        <end position="363"/>
    </location>
</feature>
<keyword evidence="1" id="KW-0812">Transmembrane</keyword>
<dbReference type="EMBL" id="JAJTJA010000001">
    <property type="protein sequence ID" value="KAH8705337.1"/>
    <property type="molecule type" value="Genomic_DNA"/>
</dbReference>
<organism evidence="3 4">
    <name type="scientific">Talaromyces proteolyticus</name>
    <dbReference type="NCBI Taxonomy" id="1131652"/>
    <lineage>
        <taxon>Eukaryota</taxon>
        <taxon>Fungi</taxon>
        <taxon>Dikarya</taxon>
        <taxon>Ascomycota</taxon>
        <taxon>Pezizomycotina</taxon>
        <taxon>Eurotiomycetes</taxon>
        <taxon>Eurotiomycetidae</taxon>
        <taxon>Eurotiales</taxon>
        <taxon>Trichocomaceae</taxon>
        <taxon>Talaromyces</taxon>
        <taxon>Talaromyces sect. Bacilispori</taxon>
    </lineage>
</organism>
<dbReference type="Proteomes" id="UP001201262">
    <property type="component" value="Unassembled WGS sequence"/>
</dbReference>
<feature type="signal peptide" evidence="2">
    <location>
        <begin position="1"/>
        <end position="26"/>
    </location>
</feature>
<dbReference type="AlphaFoldDB" id="A0AAD4L3N1"/>
<name>A0AAD4L3N1_9EURO</name>
<keyword evidence="1" id="KW-1133">Transmembrane helix</keyword>
<feature type="transmembrane region" description="Helical" evidence="1">
    <location>
        <begin position="128"/>
        <end position="145"/>
    </location>
</feature>
<keyword evidence="2" id="KW-0732">Signal</keyword>
<gene>
    <name evidence="3" type="ORF">BGW36DRAFT_310877</name>
</gene>
<dbReference type="RefSeq" id="XP_046077958.1">
    <property type="nucleotide sequence ID" value="XM_046212463.1"/>
</dbReference>
<feature type="transmembrane region" description="Helical" evidence="1">
    <location>
        <begin position="82"/>
        <end position="103"/>
    </location>
</feature>
<feature type="transmembrane region" description="Helical" evidence="1">
    <location>
        <begin position="262"/>
        <end position="280"/>
    </location>
</feature>
<evidence type="ECO:0000256" key="2">
    <source>
        <dbReference type="SAM" id="SignalP"/>
    </source>
</evidence>
<evidence type="ECO:0000313" key="3">
    <source>
        <dbReference type="EMBL" id="KAH8705337.1"/>
    </source>
</evidence>
<dbReference type="PANTHER" id="PTHR35043:SF7">
    <property type="entry name" value="TRANSCRIPTION FACTOR DOMAIN-CONTAINING PROTEIN"/>
    <property type="match status" value="1"/>
</dbReference>
<keyword evidence="4" id="KW-1185">Reference proteome</keyword>
<evidence type="ECO:0000313" key="4">
    <source>
        <dbReference type="Proteomes" id="UP001201262"/>
    </source>
</evidence>
<proteinExistence type="predicted"/>
<evidence type="ECO:0000256" key="1">
    <source>
        <dbReference type="SAM" id="Phobius"/>
    </source>
</evidence>
<sequence length="681" mass="79003">MVGHPKIVCFQCLLLALSAIVAVSAASPPLVDPQPEPVYVPEPDRRGTLKLFWNCFSTFILCVWTAVHPDVLPVKGHRSINFYKFFMMTWAVVIPELVVCMAVEQLRRAMKIRDLWEQSFEHENEKKYWLGLTGAFFVVMGGYVVETESYNHHVNKAHPILPSRSFSRHLRRSKPIAEQFDYAPLVTTVGPLGFERLLESGKIQRLIREGTLQKHHFDHTVIGDKGNANTISKLLVTVQIFWMIIQSIGRKISGLPVTLLEVHVLIQIIYSIVAYCCWWAKPLDINRPIPLPLDTDDLMGHDLTQPTTDHERDLPFCTEYYEHSEWLYMFFRAAYSVLKYLRRPIEFWASILAIVNGALHLLVWKAYFPTPAERIIWRISGVGLGAFPMIVYFIMSWNEEFDNFFIKMWYYMRFEKRSWIGMMFRSSSMMWELYRESVYDKSSNRKVPIWLRYFLLGICTFSMIFGKGPYFPTWLGGGCRNVGGVKLLLHLGHSLLLNRGSVYQIARLKPLVSRTPLYIWKINAYTLTQQCYTWHMVIRPQPQSRIEQPYALRNMTCPGYPQRFPFYNVHTWNSQESHRGNRSVRTYRPEGSDIESTIMDTRVMPNLATQSTLIPELDSFSRCVECNFSGLRACYAPLVDLGWVQFTLHPARPPTFLQLAVRALATLHLGQEENQLLVTKS</sequence>
<reference evidence="3" key="1">
    <citation type="submission" date="2021-12" db="EMBL/GenBank/DDBJ databases">
        <title>Convergent genome expansion in fungi linked to evolution of root-endophyte symbiosis.</title>
        <authorList>
            <consortium name="DOE Joint Genome Institute"/>
            <person name="Ke Y.-H."/>
            <person name="Bonito G."/>
            <person name="Liao H.-L."/>
            <person name="Looney B."/>
            <person name="Rojas-Flechas A."/>
            <person name="Nash J."/>
            <person name="Hameed K."/>
            <person name="Schadt C."/>
            <person name="Martin F."/>
            <person name="Crous P.W."/>
            <person name="Miettinen O."/>
            <person name="Magnuson J.K."/>
            <person name="Labbe J."/>
            <person name="Jacobson D."/>
            <person name="Doktycz M.J."/>
            <person name="Veneault-Fourrey C."/>
            <person name="Kuo A."/>
            <person name="Mondo S."/>
            <person name="Calhoun S."/>
            <person name="Riley R."/>
            <person name="Ohm R."/>
            <person name="LaButti K."/>
            <person name="Andreopoulos B."/>
            <person name="Pangilinan J."/>
            <person name="Nolan M."/>
            <person name="Tritt A."/>
            <person name="Clum A."/>
            <person name="Lipzen A."/>
            <person name="Daum C."/>
            <person name="Barry K."/>
            <person name="Grigoriev I.V."/>
            <person name="Vilgalys R."/>
        </authorList>
    </citation>
    <scope>NUCLEOTIDE SEQUENCE</scope>
    <source>
        <strain evidence="3">PMI_201</strain>
    </source>
</reference>